<gene>
    <name evidence="1" type="ORF">CSKR_200077</name>
</gene>
<dbReference type="AlphaFoldDB" id="A0A8T1LZG2"/>
<sequence>MTSTSAHAYSPPPRPYTQKLLEQILSFNVTHGLVRSGCYKLSSINASNRQEFINVVLHFDVLSAIRKESQGEQWIYCIEQTLQPPLSENLDSAQQLQDEEEPKCKHITFYLMYTGTKKDTAFIVQTVAYSHASD</sequence>
<name>A0A8T1LZG2_CLOSI</name>
<reference evidence="1 2" key="2">
    <citation type="journal article" date="2021" name="Genomics">
        <title>High-quality reference genome for Clonorchis sinensis.</title>
        <authorList>
            <person name="Young N.D."/>
            <person name="Stroehlein A.J."/>
            <person name="Kinkar L."/>
            <person name="Wang T."/>
            <person name="Sohn W.M."/>
            <person name="Chang B.C.H."/>
            <person name="Kaur P."/>
            <person name="Weisz D."/>
            <person name="Dudchenko O."/>
            <person name="Aiden E.L."/>
            <person name="Korhonen P.K."/>
            <person name="Gasser R.B."/>
        </authorList>
    </citation>
    <scope>NUCLEOTIDE SEQUENCE [LARGE SCALE GENOMIC DNA]</scope>
    <source>
        <strain evidence="1">Cs-k2</strain>
    </source>
</reference>
<accession>A0A8T1LZG2</accession>
<protein>
    <submittedName>
        <fullName evidence="1">Uncharacterized protein</fullName>
    </submittedName>
</protein>
<keyword evidence="2" id="KW-1185">Reference proteome</keyword>
<dbReference type="EMBL" id="NIRI02000076">
    <property type="protein sequence ID" value="KAG5441881.1"/>
    <property type="molecule type" value="Genomic_DNA"/>
</dbReference>
<dbReference type="OrthoDB" id="10305824at2759"/>
<dbReference type="Proteomes" id="UP000286415">
    <property type="component" value="Unassembled WGS sequence"/>
</dbReference>
<comment type="caution">
    <text evidence="1">The sequence shown here is derived from an EMBL/GenBank/DDBJ whole genome shotgun (WGS) entry which is preliminary data.</text>
</comment>
<organism evidence="1 2">
    <name type="scientific">Clonorchis sinensis</name>
    <name type="common">Chinese liver fluke</name>
    <dbReference type="NCBI Taxonomy" id="79923"/>
    <lineage>
        <taxon>Eukaryota</taxon>
        <taxon>Metazoa</taxon>
        <taxon>Spiralia</taxon>
        <taxon>Lophotrochozoa</taxon>
        <taxon>Platyhelminthes</taxon>
        <taxon>Trematoda</taxon>
        <taxon>Digenea</taxon>
        <taxon>Opisthorchiida</taxon>
        <taxon>Opisthorchiata</taxon>
        <taxon>Opisthorchiidae</taxon>
        <taxon>Clonorchis</taxon>
    </lineage>
</organism>
<reference evidence="1 2" key="1">
    <citation type="journal article" date="2018" name="Biotechnol. Adv.">
        <title>Improved genomic resources and new bioinformatic workflow for the carcinogenic parasite Clonorchis sinensis: Biotechnological implications.</title>
        <authorList>
            <person name="Wang D."/>
            <person name="Korhonen P.K."/>
            <person name="Gasser R.B."/>
            <person name="Young N.D."/>
        </authorList>
    </citation>
    <scope>NUCLEOTIDE SEQUENCE [LARGE SCALE GENOMIC DNA]</scope>
    <source>
        <strain evidence="1">Cs-k2</strain>
    </source>
</reference>
<evidence type="ECO:0000313" key="1">
    <source>
        <dbReference type="EMBL" id="KAG5441881.1"/>
    </source>
</evidence>
<evidence type="ECO:0000313" key="2">
    <source>
        <dbReference type="Proteomes" id="UP000286415"/>
    </source>
</evidence>
<proteinExistence type="predicted"/>